<dbReference type="PANTHER" id="PTHR35205:SF1">
    <property type="entry name" value="ZU5 DOMAIN-CONTAINING PROTEIN"/>
    <property type="match status" value="1"/>
</dbReference>
<dbReference type="EMBL" id="BOMN01000113">
    <property type="protein sequence ID" value="GIE24820.1"/>
    <property type="molecule type" value="Genomic_DNA"/>
</dbReference>
<evidence type="ECO:0000313" key="2">
    <source>
        <dbReference type="Proteomes" id="UP000603200"/>
    </source>
</evidence>
<gene>
    <name evidence="1" type="ORF">Ahu01nite_079220</name>
</gene>
<name>A0ABQ4A1U1_9ACTN</name>
<sequence>MASAGPVGGFEGRLWNVAGAVATFTARDLELATVTTAVSDNTGVPVVLHGVPGVGKTQLALAWVYGYAESAQVVWQIRAANRLEVVADLAQLADRLGMAVGGDLEQAARAAMQELNGRDDWLLLFDDATPDSVAGLVPVRGGRVLMTSRNPNWALTGVPSEVGLFAPHVAAVFLDPSAGEAAGLLASELGYLPLALEQARAYCAAPAGRLVVYLADFRRQRLLGQGIDHTLHAPVTVTLALALDEVRRREPGAAQLMMVLAQFAPAAIPWDLVAVGAMVQPVPLDDAAIDGVYADQLIGVLRELALVTADRSGLLRVHQLVAEVLREHPLPVPDNYSLWQSPLRVIGAGPPPRSWIQEGAELLAEALPADVKNPVHWDRWALLLPHAETVIERGASPSTTIGTLQYLCGAYLLRRGEYSSARRCSTRSVEGRGRLLGEEHPDTLTSMSNLAAIERRMDDSGGQESR</sequence>
<organism evidence="1 2">
    <name type="scientific">Winogradskya humida</name>
    <dbReference type="NCBI Taxonomy" id="113566"/>
    <lineage>
        <taxon>Bacteria</taxon>
        <taxon>Bacillati</taxon>
        <taxon>Actinomycetota</taxon>
        <taxon>Actinomycetes</taxon>
        <taxon>Micromonosporales</taxon>
        <taxon>Micromonosporaceae</taxon>
        <taxon>Winogradskya</taxon>
    </lineage>
</organism>
<dbReference type="PANTHER" id="PTHR35205">
    <property type="entry name" value="NB-ARC AND TPR DOMAIN PROTEIN"/>
    <property type="match status" value="1"/>
</dbReference>
<dbReference type="SUPFAM" id="SSF52540">
    <property type="entry name" value="P-loop containing nucleoside triphosphate hydrolases"/>
    <property type="match status" value="1"/>
</dbReference>
<dbReference type="Gene3D" id="1.25.40.10">
    <property type="entry name" value="Tetratricopeptide repeat domain"/>
    <property type="match status" value="1"/>
</dbReference>
<keyword evidence="2" id="KW-1185">Reference proteome</keyword>
<dbReference type="Proteomes" id="UP000603200">
    <property type="component" value="Unassembled WGS sequence"/>
</dbReference>
<dbReference type="Gene3D" id="3.40.50.300">
    <property type="entry name" value="P-loop containing nucleotide triphosphate hydrolases"/>
    <property type="match status" value="1"/>
</dbReference>
<dbReference type="InterPro" id="IPR011990">
    <property type="entry name" value="TPR-like_helical_dom_sf"/>
</dbReference>
<comment type="caution">
    <text evidence="1">The sequence shown here is derived from an EMBL/GenBank/DDBJ whole genome shotgun (WGS) entry which is preliminary data.</text>
</comment>
<accession>A0ABQ4A1U1</accession>
<evidence type="ECO:0000313" key="1">
    <source>
        <dbReference type="EMBL" id="GIE24820.1"/>
    </source>
</evidence>
<reference evidence="1 2" key="1">
    <citation type="submission" date="2021-01" db="EMBL/GenBank/DDBJ databases">
        <title>Whole genome shotgun sequence of Actinoplanes humidus NBRC 14915.</title>
        <authorList>
            <person name="Komaki H."/>
            <person name="Tamura T."/>
        </authorList>
    </citation>
    <scope>NUCLEOTIDE SEQUENCE [LARGE SCALE GENOMIC DNA]</scope>
    <source>
        <strain evidence="1 2">NBRC 14915</strain>
    </source>
</reference>
<protein>
    <recommendedName>
        <fullName evidence="3">Tetratricopeptide repeat protein</fullName>
    </recommendedName>
</protein>
<proteinExistence type="predicted"/>
<dbReference type="InterPro" id="IPR027417">
    <property type="entry name" value="P-loop_NTPase"/>
</dbReference>
<evidence type="ECO:0008006" key="3">
    <source>
        <dbReference type="Google" id="ProtNLM"/>
    </source>
</evidence>
<dbReference type="Pfam" id="PF13424">
    <property type="entry name" value="TPR_12"/>
    <property type="match status" value="1"/>
</dbReference>